<accession>X1PZB2</accession>
<name>X1PZB2_9ZZZZ</name>
<protein>
    <submittedName>
        <fullName evidence="2">Uncharacterized protein</fullName>
    </submittedName>
</protein>
<keyword evidence="1" id="KW-0472">Membrane</keyword>
<evidence type="ECO:0000313" key="2">
    <source>
        <dbReference type="EMBL" id="GAI44185.1"/>
    </source>
</evidence>
<reference evidence="2" key="1">
    <citation type="journal article" date="2014" name="Front. Microbiol.">
        <title>High frequency of phylogenetically diverse reductive dehalogenase-homologous genes in deep subseafloor sedimentary metagenomes.</title>
        <authorList>
            <person name="Kawai M."/>
            <person name="Futagami T."/>
            <person name="Toyoda A."/>
            <person name="Takaki Y."/>
            <person name="Nishi S."/>
            <person name="Hori S."/>
            <person name="Arai W."/>
            <person name="Tsubouchi T."/>
            <person name="Morono Y."/>
            <person name="Uchiyama I."/>
            <person name="Ito T."/>
            <person name="Fujiyama A."/>
            <person name="Inagaki F."/>
            <person name="Takami H."/>
        </authorList>
    </citation>
    <scope>NUCLEOTIDE SEQUENCE</scope>
    <source>
        <strain evidence="2">Expedition CK06-06</strain>
    </source>
</reference>
<keyword evidence="1" id="KW-0812">Transmembrane</keyword>
<comment type="caution">
    <text evidence="2">The sequence shown here is derived from an EMBL/GenBank/DDBJ whole genome shotgun (WGS) entry which is preliminary data.</text>
</comment>
<sequence length="74" mass="7892">MARVTNAQLMAAIESLDKRILAVEGILMTSKLNRNGNSSTPVNPTVALIIRFIVFPLVVIVGTLVGAERFLLGG</sequence>
<organism evidence="2">
    <name type="scientific">marine sediment metagenome</name>
    <dbReference type="NCBI Taxonomy" id="412755"/>
    <lineage>
        <taxon>unclassified sequences</taxon>
        <taxon>metagenomes</taxon>
        <taxon>ecological metagenomes</taxon>
    </lineage>
</organism>
<dbReference type="AlphaFoldDB" id="X1PZB2"/>
<keyword evidence="1" id="KW-1133">Transmembrane helix</keyword>
<feature type="transmembrane region" description="Helical" evidence="1">
    <location>
        <begin position="46"/>
        <end position="67"/>
    </location>
</feature>
<dbReference type="EMBL" id="BARV01029376">
    <property type="protein sequence ID" value="GAI44185.1"/>
    <property type="molecule type" value="Genomic_DNA"/>
</dbReference>
<evidence type="ECO:0000256" key="1">
    <source>
        <dbReference type="SAM" id="Phobius"/>
    </source>
</evidence>
<proteinExistence type="predicted"/>
<gene>
    <name evidence="2" type="ORF">S06H3_46857</name>
</gene>